<accession>A0A084WJU8</accession>
<evidence type="ECO:0000313" key="2">
    <source>
        <dbReference type="EnsemblMetazoa" id="ASIC018530-PA"/>
    </source>
</evidence>
<evidence type="ECO:0000313" key="1">
    <source>
        <dbReference type="EMBL" id="KFB50492.1"/>
    </source>
</evidence>
<gene>
    <name evidence="1" type="ORF">ZHAS_00018530</name>
</gene>
<sequence length="164" mass="18230">MPPCGRWRDGTPWSVGRLVTVNVQKLSRSEGKPVVRFLAAVPGKSAIAGEGLGVDNNRQDATKTTFRTVQWQPQHHHHPITLYCPTVQRVCELSIRIAMIMIGPGLRPSPWDSISFVGGVVLETRLEGKSLCRRHHGGHGGRFWQLRQEDSTCPTFDRPTPFGA</sequence>
<dbReference type="AlphaFoldDB" id="A0A084WJU8"/>
<dbReference type="EMBL" id="ATLV01024074">
    <property type="status" value="NOT_ANNOTATED_CDS"/>
    <property type="molecule type" value="Genomic_DNA"/>
</dbReference>
<proteinExistence type="predicted"/>
<keyword evidence="3" id="KW-1185">Reference proteome</keyword>
<evidence type="ECO:0000313" key="3">
    <source>
        <dbReference type="Proteomes" id="UP000030765"/>
    </source>
</evidence>
<dbReference type="EMBL" id="KE525348">
    <property type="protein sequence ID" value="KFB50492.1"/>
    <property type="molecule type" value="Genomic_DNA"/>
</dbReference>
<protein>
    <submittedName>
        <fullName evidence="1 2">Uncharacterized protein</fullName>
    </submittedName>
</protein>
<name>A0A084WJU8_ANOSI</name>
<organism evidence="1">
    <name type="scientific">Anopheles sinensis</name>
    <name type="common">Mosquito</name>
    <dbReference type="NCBI Taxonomy" id="74873"/>
    <lineage>
        <taxon>Eukaryota</taxon>
        <taxon>Metazoa</taxon>
        <taxon>Ecdysozoa</taxon>
        <taxon>Arthropoda</taxon>
        <taxon>Hexapoda</taxon>
        <taxon>Insecta</taxon>
        <taxon>Pterygota</taxon>
        <taxon>Neoptera</taxon>
        <taxon>Endopterygota</taxon>
        <taxon>Diptera</taxon>
        <taxon>Nematocera</taxon>
        <taxon>Culicoidea</taxon>
        <taxon>Culicidae</taxon>
        <taxon>Anophelinae</taxon>
        <taxon>Anopheles</taxon>
    </lineage>
</organism>
<dbReference type="EnsemblMetazoa" id="ASIC018530-RA">
    <property type="protein sequence ID" value="ASIC018530-PA"/>
    <property type="gene ID" value="ASIC018530"/>
</dbReference>
<reference evidence="2" key="2">
    <citation type="submission" date="2020-05" db="UniProtKB">
        <authorList>
            <consortium name="EnsemblMetazoa"/>
        </authorList>
    </citation>
    <scope>IDENTIFICATION</scope>
</reference>
<dbReference type="Proteomes" id="UP000030765">
    <property type="component" value="Unassembled WGS sequence"/>
</dbReference>
<dbReference type="VEuPathDB" id="VectorBase:ASIC018530"/>
<reference evidence="1 3" key="1">
    <citation type="journal article" date="2014" name="BMC Genomics">
        <title>Genome sequence of Anopheles sinensis provides insight into genetics basis of mosquito competence for malaria parasites.</title>
        <authorList>
            <person name="Zhou D."/>
            <person name="Zhang D."/>
            <person name="Ding G."/>
            <person name="Shi L."/>
            <person name="Hou Q."/>
            <person name="Ye Y."/>
            <person name="Xu Y."/>
            <person name="Zhou H."/>
            <person name="Xiong C."/>
            <person name="Li S."/>
            <person name="Yu J."/>
            <person name="Hong S."/>
            <person name="Yu X."/>
            <person name="Zou P."/>
            <person name="Chen C."/>
            <person name="Chang X."/>
            <person name="Wang W."/>
            <person name="Lv Y."/>
            <person name="Sun Y."/>
            <person name="Ma L."/>
            <person name="Shen B."/>
            <person name="Zhu C."/>
        </authorList>
    </citation>
    <scope>NUCLEOTIDE SEQUENCE [LARGE SCALE GENOMIC DNA]</scope>
</reference>